<keyword evidence="2 4" id="KW-0862">Zinc</keyword>
<dbReference type="InterPro" id="IPR020843">
    <property type="entry name" value="ER"/>
</dbReference>
<dbReference type="PROSITE" id="PS00059">
    <property type="entry name" value="ADH_ZINC"/>
    <property type="match status" value="1"/>
</dbReference>
<dbReference type="Gene3D" id="3.90.180.10">
    <property type="entry name" value="Medium-chain alcohol dehydrogenases, catalytic domain"/>
    <property type="match status" value="1"/>
</dbReference>
<dbReference type="EMBL" id="FSSB01000022">
    <property type="protein sequence ID" value="SIO95938.1"/>
    <property type="molecule type" value="Genomic_DNA"/>
</dbReference>
<evidence type="ECO:0000313" key="6">
    <source>
        <dbReference type="EMBL" id="QMV16195.1"/>
    </source>
</evidence>
<dbReference type="GO" id="GO:0016616">
    <property type="term" value="F:oxidoreductase activity, acting on the CH-OH group of donors, NAD or NADP as acceptor"/>
    <property type="evidence" value="ECO:0007669"/>
    <property type="project" value="UniProtKB-ARBA"/>
</dbReference>
<accession>A0A1N6M908</accession>
<evidence type="ECO:0000313" key="8">
    <source>
        <dbReference type="Proteomes" id="UP000184774"/>
    </source>
</evidence>
<reference evidence="7 8" key="1">
    <citation type="submission" date="2016-12" db="EMBL/GenBank/DDBJ databases">
        <authorList>
            <person name="Song W.-J."/>
            <person name="Kurnit D.M."/>
        </authorList>
    </citation>
    <scope>NUCLEOTIDE SEQUENCE [LARGE SCALE GENOMIC DNA]</scope>
    <source>
        <strain evidence="7 8">CECT 9026</strain>
    </source>
</reference>
<evidence type="ECO:0000256" key="2">
    <source>
        <dbReference type="ARBA" id="ARBA00022833"/>
    </source>
</evidence>
<dbReference type="SUPFAM" id="SSF50129">
    <property type="entry name" value="GroES-like"/>
    <property type="match status" value="1"/>
</dbReference>
<dbReference type="SMART" id="SM00829">
    <property type="entry name" value="PKS_ER"/>
    <property type="match status" value="1"/>
</dbReference>
<dbReference type="Proteomes" id="UP000184774">
    <property type="component" value="Unassembled WGS sequence"/>
</dbReference>
<reference evidence="6 9" key="3">
    <citation type="journal article" date="2020" name="J. Nat. Prod.">
        <title>Genomics-Metabolomics Profiling Disclosed Marine Vibrio spartinae 3.6 as a Producer of a New Branched Side Chain Prodigiosin.</title>
        <authorList>
            <person name="Vitale G.A."/>
            <person name="Sciarretta M."/>
            <person name="Palma Esposito F."/>
            <person name="January G.G."/>
            <person name="Giaccio M."/>
            <person name="Bunk B."/>
            <person name="Sproer C."/>
            <person name="Bajerski F."/>
            <person name="Power D."/>
            <person name="Festa C."/>
            <person name="Monti M.C."/>
            <person name="D'Auria M.V."/>
            <person name="de Pascale D."/>
        </authorList>
    </citation>
    <scope>NUCLEOTIDE SEQUENCE [LARGE SCALE GENOMIC DNA]</scope>
    <source>
        <strain evidence="6 9">3.6</strain>
    </source>
</reference>
<dbReference type="CDD" id="cd08261">
    <property type="entry name" value="Zn_ADH7"/>
    <property type="match status" value="1"/>
</dbReference>
<sequence>MKSLVVQEPNKFIMSEKAIPECGDDDVLVKVAYAGICGSDMHILHGHNPFVVYPRTSGHEFSGTVAAVGAKVSELSVDDHVVVDPVISCGHCRPCRHGRVNTCLNLQVIGVHRDGGFSQYQVVPASNVYKISKQVPLKQAALVEPYTIAANVFDRLRPCDGDSILIYGAGVIGLTLVQVAKVLGIPSIVVDIVDEKLAVAKQLGATDTINSKQQDVEAVIMEMTQGEGVPLIADAACIPSLVPQILRLAAPAGAVCLLGFLSEPSELAQIEVIKKELTIVGSRLNNKMFSKVIPWIEAGELNTEAIVSHEFAFENFSDAVHQLETSPESSRKIILAF</sequence>
<evidence type="ECO:0000256" key="3">
    <source>
        <dbReference type="ARBA" id="ARBA00023002"/>
    </source>
</evidence>
<evidence type="ECO:0000313" key="7">
    <source>
        <dbReference type="EMBL" id="SIO95938.1"/>
    </source>
</evidence>
<dbReference type="PANTHER" id="PTHR43401:SF2">
    <property type="entry name" value="L-THREONINE 3-DEHYDROGENASE"/>
    <property type="match status" value="1"/>
</dbReference>
<dbReference type="InterPro" id="IPR050129">
    <property type="entry name" value="Zn_alcohol_dh"/>
</dbReference>
<feature type="domain" description="Enoyl reductase (ER)" evidence="5">
    <location>
        <begin position="7"/>
        <end position="335"/>
    </location>
</feature>
<dbReference type="EMBL" id="CP046269">
    <property type="protein sequence ID" value="QMV16195.1"/>
    <property type="molecule type" value="Genomic_DNA"/>
</dbReference>
<dbReference type="RefSeq" id="WP_074374417.1">
    <property type="nucleotide sequence ID" value="NZ_AP024908.1"/>
</dbReference>
<dbReference type="InterPro" id="IPR036291">
    <property type="entry name" value="NAD(P)-bd_dom_sf"/>
</dbReference>
<dbReference type="EC" id="1.-.-.-" evidence="6 7"/>
<organism evidence="7 8">
    <name type="scientific">Vibrio spartinae</name>
    <dbReference type="NCBI Taxonomy" id="1918945"/>
    <lineage>
        <taxon>Bacteria</taxon>
        <taxon>Pseudomonadati</taxon>
        <taxon>Pseudomonadota</taxon>
        <taxon>Gammaproteobacteria</taxon>
        <taxon>Vibrionales</taxon>
        <taxon>Vibrionaceae</taxon>
        <taxon>Vibrio</taxon>
    </lineage>
</organism>
<dbReference type="Proteomes" id="UP000515264">
    <property type="component" value="Chromosome 2"/>
</dbReference>
<dbReference type="InterPro" id="IPR013149">
    <property type="entry name" value="ADH-like_C"/>
</dbReference>
<evidence type="ECO:0000259" key="5">
    <source>
        <dbReference type="SMART" id="SM00829"/>
    </source>
</evidence>
<name>A0A1N6M908_9VIBR</name>
<dbReference type="OrthoDB" id="9773078at2"/>
<dbReference type="Pfam" id="PF00107">
    <property type="entry name" value="ADH_zinc_N"/>
    <property type="match status" value="1"/>
</dbReference>
<dbReference type="SUPFAM" id="SSF51735">
    <property type="entry name" value="NAD(P)-binding Rossmann-fold domains"/>
    <property type="match status" value="1"/>
</dbReference>
<dbReference type="NCBIfam" id="NF007489">
    <property type="entry name" value="PRK10083.1"/>
    <property type="match status" value="1"/>
</dbReference>
<dbReference type="InterPro" id="IPR011032">
    <property type="entry name" value="GroES-like_sf"/>
</dbReference>
<dbReference type="PANTHER" id="PTHR43401">
    <property type="entry name" value="L-THREONINE 3-DEHYDROGENASE"/>
    <property type="match status" value="1"/>
</dbReference>
<evidence type="ECO:0000313" key="9">
    <source>
        <dbReference type="Proteomes" id="UP000515264"/>
    </source>
</evidence>
<comment type="similarity">
    <text evidence="4">Belongs to the zinc-containing alcohol dehydrogenase family.</text>
</comment>
<evidence type="ECO:0000256" key="4">
    <source>
        <dbReference type="RuleBase" id="RU361277"/>
    </source>
</evidence>
<dbReference type="GO" id="GO:0008270">
    <property type="term" value="F:zinc ion binding"/>
    <property type="evidence" value="ECO:0007669"/>
    <property type="project" value="InterPro"/>
</dbReference>
<proteinExistence type="inferred from homology"/>
<keyword evidence="3 7" id="KW-0560">Oxidoreductase</keyword>
<dbReference type="Gene3D" id="3.40.50.720">
    <property type="entry name" value="NAD(P)-binding Rossmann-like Domain"/>
    <property type="match status" value="1"/>
</dbReference>
<dbReference type="AlphaFoldDB" id="A0A1N6M908"/>
<comment type="cofactor">
    <cofactor evidence="4">
        <name>Zn(2+)</name>
        <dbReference type="ChEBI" id="CHEBI:29105"/>
    </cofactor>
</comment>
<keyword evidence="1 4" id="KW-0479">Metal-binding</keyword>
<evidence type="ECO:0000256" key="1">
    <source>
        <dbReference type="ARBA" id="ARBA00022723"/>
    </source>
</evidence>
<keyword evidence="9" id="KW-1185">Reference proteome</keyword>
<dbReference type="Pfam" id="PF08240">
    <property type="entry name" value="ADH_N"/>
    <property type="match status" value="1"/>
</dbReference>
<dbReference type="InterPro" id="IPR013154">
    <property type="entry name" value="ADH-like_N"/>
</dbReference>
<reference evidence="6" key="2">
    <citation type="submission" date="2019-11" db="EMBL/GenBank/DDBJ databases">
        <authorList>
            <person name="January G."/>
            <person name="Bunk B."/>
        </authorList>
    </citation>
    <scope>NUCLEOTIDE SEQUENCE</scope>
    <source>
        <strain evidence="6">3.6</strain>
    </source>
</reference>
<protein>
    <submittedName>
        <fullName evidence="6 7">Zinc-type alcohol dehydrogenase-like protein YjmD</fullName>
        <ecNumber evidence="6 7">1.-.-.-</ecNumber>
    </submittedName>
</protein>
<dbReference type="InterPro" id="IPR002328">
    <property type="entry name" value="ADH_Zn_CS"/>
</dbReference>
<gene>
    <name evidence="7" type="primary">yjmD</name>
    <name evidence="7" type="ORF">VSP9026_03691</name>
    <name evidence="6" type="ORF">Vspart_03580</name>
</gene>